<gene>
    <name evidence="2" type="ORF">EVEC_LOCUS7905</name>
</gene>
<dbReference type="OrthoDB" id="10065820at2759"/>
<dbReference type="AlphaFoldDB" id="A0A158QB66"/>
<feature type="compositionally biased region" description="Polar residues" evidence="1">
    <location>
        <begin position="428"/>
        <end position="442"/>
    </location>
</feature>
<reference evidence="2 3" key="2">
    <citation type="submission" date="2018-10" db="EMBL/GenBank/DDBJ databases">
        <authorList>
            <consortium name="Pathogen Informatics"/>
        </authorList>
    </citation>
    <scope>NUCLEOTIDE SEQUENCE [LARGE SCALE GENOMIC DNA]</scope>
</reference>
<name>A0A158QB66_ENTVE</name>
<accession>A0A158QB66</accession>
<proteinExistence type="predicted"/>
<feature type="compositionally biased region" description="Basic residues" evidence="1">
    <location>
        <begin position="540"/>
        <end position="553"/>
    </location>
</feature>
<evidence type="ECO:0000313" key="2">
    <source>
        <dbReference type="EMBL" id="VDD93154.1"/>
    </source>
</evidence>
<evidence type="ECO:0000313" key="4">
    <source>
        <dbReference type="WBParaSite" id="EVEC_0000842101-mRNA-1"/>
    </source>
</evidence>
<reference evidence="4" key="1">
    <citation type="submission" date="2016-04" db="UniProtKB">
        <authorList>
            <consortium name="WormBaseParasite"/>
        </authorList>
    </citation>
    <scope>IDENTIFICATION</scope>
</reference>
<sequence length="656" mass="73281">MADSAAKWMDQSYYEGIPHAEVNWAELAQSWMAMQNARSREGNGDEITTIPPPPPVQRNRPRMEVPLPPPNTQFLPPPMFRKYHQFLAREMALFFHLDPSNFGNPPGGWAPPPPGSFPPGSGPFPPFVPPQPSWANTSNASFRPSGPINSSFPHPETTEKDNADYPDCYKNWDDKQKADQKQYDSETEDSSGIPQGAMAHWLAPPNHWSPHGDWVRRGQEGSNIDMSFIDQRTRKALPAWIREGLEKAEKEKQKKLEKEMKLRVAEEAVKARRLSKGLGKFDSDSSDEESERKNDKSSNGFQHDGEPIFLQKKMASKTSLNEKIEAHHVGQEDEVDLRSEEEKREDALLLLRRFMTEVLLTTTDTELQRVAEEVIGNAKRKNAQPKILAKSSALAALSSLGTGSDEESDDEGNKGQGGADGDDERTPSPKTSGSTEPASVNSDVFKAPLPVRQVGAKSKSKLSRNDDGNSATQIPKGGKKNLSEDDDETEGKSGRTASSYPGTAETPGVKDGCKKESQHGREVRKSYDRSRSPERTSASPKRRKSRRRSRSKEKRLDTRKSRSRSSEERSNSRSRSRSRSNTPERYRQKKGTDRKRHSYHSNLMVVKGHEAGANGREAGEGGLEVERNVAREVEEIVRGDALNPKADQGPMYFFRV</sequence>
<organism evidence="4">
    <name type="scientific">Enterobius vermicularis</name>
    <name type="common">Human pinworm</name>
    <dbReference type="NCBI Taxonomy" id="51028"/>
    <lineage>
        <taxon>Eukaryota</taxon>
        <taxon>Metazoa</taxon>
        <taxon>Ecdysozoa</taxon>
        <taxon>Nematoda</taxon>
        <taxon>Chromadorea</taxon>
        <taxon>Rhabditida</taxon>
        <taxon>Spirurina</taxon>
        <taxon>Oxyuridomorpha</taxon>
        <taxon>Oxyuroidea</taxon>
        <taxon>Oxyuridae</taxon>
        <taxon>Enterobius</taxon>
    </lineage>
</organism>
<dbReference type="EMBL" id="UXUI01009153">
    <property type="protein sequence ID" value="VDD93154.1"/>
    <property type="molecule type" value="Genomic_DNA"/>
</dbReference>
<feature type="region of interest" description="Disordered" evidence="1">
    <location>
        <begin position="105"/>
        <end position="194"/>
    </location>
</feature>
<feature type="region of interest" description="Disordered" evidence="1">
    <location>
        <begin position="277"/>
        <end position="341"/>
    </location>
</feature>
<dbReference type="Pfam" id="PF15996">
    <property type="entry name" value="PNISR"/>
    <property type="match status" value="1"/>
</dbReference>
<feature type="compositionally biased region" description="Basic and acidic residues" evidence="1">
    <location>
        <begin position="511"/>
        <end position="534"/>
    </location>
</feature>
<feature type="compositionally biased region" description="Basic and acidic residues" evidence="1">
    <location>
        <begin position="320"/>
        <end position="341"/>
    </location>
</feature>
<evidence type="ECO:0000313" key="3">
    <source>
        <dbReference type="Proteomes" id="UP000274131"/>
    </source>
</evidence>
<dbReference type="STRING" id="51028.A0A158QB66"/>
<feature type="compositionally biased region" description="Basic and acidic residues" evidence="1">
    <location>
        <begin position="554"/>
        <end position="571"/>
    </location>
</feature>
<feature type="compositionally biased region" description="Pro residues" evidence="1">
    <location>
        <begin position="108"/>
        <end position="132"/>
    </location>
</feature>
<feature type="compositionally biased region" description="Basic residues" evidence="1">
    <location>
        <begin position="587"/>
        <end position="599"/>
    </location>
</feature>
<evidence type="ECO:0000256" key="1">
    <source>
        <dbReference type="SAM" id="MobiDB-lite"/>
    </source>
</evidence>
<keyword evidence="3" id="KW-1185">Reference proteome</keyword>
<feature type="compositionally biased region" description="Polar residues" evidence="1">
    <location>
        <begin position="134"/>
        <end position="152"/>
    </location>
</feature>
<dbReference type="PANTHER" id="PTHR31518">
    <property type="entry name" value="ARGININE/SERINE-RICH PROTEIN PNISR"/>
    <property type="match status" value="1"/>
</dbReference>
<dbReference type="WBParaSite" id="EVEC_0000842101-mRNA-1">
    <property type="protein sequence ID" value="EVEC_0000842101-mRNA-1"/>
    <property type="gene ID" value="EVEC_0000842101"/>
</dbReference>
<feature type="region of interest" description="Disordered" evidence="1">
    <location>
        <begin position="41"/>
        <end position="61"/>
    </location>
</feature>
<feature type="region of interest" description="Disordered" evidence="1">
    <location>
        <begin position="398"/>
        <end position="623"/>
    </location>
</feature>
<feature type="compositionally biased region" description="Basic and acidic residues" evidence="1">
    <location>
        <begin position="170"/>
        <end position="184"/>
    </location>
</feature>
<dbReference type="InterPro" id="IPR031937">
    <property type="entry name" value="PNISR"/>
</dbReference>
<protein>
    <submittedName>
        <fullName evidence="4">Arginine/serine-rich protein PNISR</fullName>
    </submittedName>
</protein>
<dbReference type="Proteomes" id="UP000274131">
    <property type="component" value="Unassembled WGS sequence"/>
</dbReference>